<evidence type="ECO:0000259" key="2">
    <source>
        <dbReference type="PROSITE" id="PS51782"/>
    </source>
</evidence>
<organism evidence="3 4">
    <name type="scientific">Pseudoalteromonas ruthenica</name>
    <dbReference type="NCBI Taxonomy" id="151081"/>
    <lineage>
        <taxon>Bacteria</taxon>
        <taxon>Pseudomonadati</taxon>
        <taxon>Pseudomonadota</taxon>
        <taxon>Gammaproteobacteria</taxon>
        <taxon>Alteromonadales</taxon>
        <taxon>Pseudoalteromonadaceae</taxon>
        <taxon>Pseudoalteromonas</taxon>
    </lineage>
</organism>
<dbReference type="InterPro" id="IPR036779">
    <property type="entry name" value="LysM_dom_sf"/>
</dbReference>
<dbReference type="EMBL" id="JXXZ01000026">
    <property type="protein sequence ID" value="KJY94885.1"/>
    <property type="molecule type" value="Genomic_DNA"/>
</dbReference>
<dbReference type="CDD" id="cd00118">
    <property type="entry name" value="LysM"/>
    <property type="match status" value="1"/>
</dbReference>
<dbReference type="PANTHER" id="PTHR34700:SF4">
    <property type="entry name" value="PHAGE-LIKE ELEMENT PBSX PROTEIN XKDP"/>
    <property type="match status" value="1"/>
</dbReference>
<dbReference type="Gene3D" id="3.10.350.10">
    <property type="entry name" value="LysM domain"/>
    <property type="match status" value="1"/>
</dbReference>
<sequence length="375" mass="42451">MIKQLSAAVLALAAAFPSLADVLTVKENAPEQYVVEKGDTLWDISAIYLDKPWLWPELWQMNPQIDNPHLIYPGDTLYLVYDAQGRPRLVMERPENYQKLTPHGRKTMKSDSAIPTISLELLRPFLTYEQALSEEQIAAQPYVLGANENVKRPTKGHILYVKGDLERNRNYAIYHKDDPYIDPQTEEVLGYEVKLVATARAFRSGDFDNGVPASVFVNDVKREINAGDFLLPVSEGQSLPAFFKMRRPDKEIDGEIIASTNELREFSKMDIVVLNRGLIDEVKAGHMFDIRRQSPTVVDGDDGPSYKEDASTYEKVASNIEESFNFEEDGDNTTWHMPKEKVGELMVLKVQDRVSYAIVTKTLRPIRVGDVVSVN</sequence>
<dbReference type="OrthoDB" id="9765158at2"/>
<dbReference type="SUPFAM" id="SSF54106">
    <property type="entry name" value="LysM domain"/>
    <property type="match status" value="1"/>
</dbReference>
<dbReference type="GeneID" id="58230506"/>
<reference evidence="3 4" key="1">
    <citation type="journal article" date="2015" name="BMC Genomics">
        <title>Genome mining reveals unlocked bioactive potential of marine Gram-negative bacteria.</title>
        <authorList>
            <person name="Machado H."/>
            <person name="Sonnenschein E.C."/>
            <person name="Melchiorsen J."/>
            <person name="Gram L."/>
        </authorList>
    </citation>
    <scope>NUCLEOTIDE SEQUENCE [LARGE SCALE GENOMIC DNA]</scope>
    <source>
        <strain evidence="3 4">S3137</strain>
    </source>
</reference>
<dbReference type="InterPro" id="IPR052196">
    <property type="entry name" value="Bact_Kbp"/>
</dbReference>
<dbReference type="PROSITE" id="PS51782">
    <property type="entry name" value="LYSM"/>
    <property type="match status" value="1"/>
</dbReference>
<accession>A0A0F4PGV9</accession>
<dbReference type="AlphaFoldDB" id="A0A0F4PGV9"/>
<feature type="chain" id="PRO_5002474470" evidence="1">
    <location>
        <begin position="21"/>
        <end position="375"/>
    </location>
</feature>
<proteinExistence type="predicted"/>
<dbReference type="PATRIC" id="fig|151081.8.peg.3781"/>
<evidence type="ECO:0000256" key="1">
    <source>
        <dbReference type="SAM" id="SignalP"/>
    </source>
</evidence>
<dbReference type="eggNOG" id="COG1652">
    <property type="taxonomic scope" value="Bacteria"/>
</dbReference>
<dbReference type="Pfam" id="PF01476">
    <property type="entry name" value="LysM"/>
    <property type="match status" value="1"/>
</dbReference>
<dbReference type="InterPro" id="IPR018392">
    <property type="entry name" value="LysM"/>
</dbReference>
<feature type="signal peptide" evidence="1">
    <location>
        <begin position="1"/>
        <end position="20"/>
    </location>
</feature>
<keyword evidence="4" id="KW-1185">Reference proteome</keyword>
<protein>
    <submittedName>
        <fullName evidence="3">Peptidoglycan-binding protein</fullName>
    </submittedName>
</protein>
<keyword evidence="1" id="KW-0732">Signal</keyword>
<dbReference type="RefSeq" id="WP_045980672.1">
    <property type="nucleotide sequence ID" value="NZ_JXXY01000031.1"/>
</dbReference>
<gene>
    <name evidence="3" type="ORF">TW72_18575</name>
</gene>
<dbReference type="Proteomes" id="UP000033664">
    <property type="component" value="Unassembled WGS sequence"/>
</dbReference>
<evidence type="ECO:0000313" key="3">
    <source>
        <dbReference type="EMBL" id="KJY94885.1"/>
    </source>
</evidence>
<evidence type="ECO:0000313" key="4">
    <source>
        <dbReference type="Proteomes" id="UP000033664"/>
    </source>
</evidence>
<comment type="caution">
    <text evidence="3">The sequence shown here is derived from an EMBL/GenBank/DDBJ whole genome shotgun (WGS) entry which is preliminary data.</text>
</comment>
<feature type="domain" description="LysM" evidence="2">
    <location>
        <begin position="31"/>
        <end position="79"/>
    </location>
</feature>
<dbReference type="PANTHER" id="PTHR34700">
    <property type="entry name" value="POTASSIUM BINDING PROTEIN KBP"/>
    <property type="match status" value="1"/>
</dbReference>
<name>A0A0F4PGV9_9GAMM</name>